<keyword evidence="8" id="KW-1185">Reference proteome</keyword>
<evidence type="ECO:0000313" key="7">
    <source>
        <dbReference type="EMBL" id="ACO64890.1"/>
    </source>
</evidence>
<evidence type="ECO:0000256" key="1">
    <source>
        <dbReference type="ARBA" id="ARBA00022723"/>
    </source>
</evidence>
<dbReference type="Pfam" id="PF13923">
    <property type="entry name" value="zf-C3HC4_2"/>
    <property type="match status" value="1"/>
</dbReference>
<sequence>MVRRGPWAERVVSPHLSSVIELSDGSDDEGTQRSPVAGPGRVRRRSKGGSTPLGSPAVRRRRLSGGVGGETQAVDLTLESDGEDEDEVRVVAEKGPVDLTHLEESPPRDTWTGLPIRNQPTKEDGKGTPEREPGGDYGPPRQEPQSAGKGIKCVICMDVIKSKEMASTTCGHVFCYDCIREALKHTPRRCPQCRKSLRPTQVHRLYV</sequence>
<dbReference type="InterPro" id="IPR017907">
    <property type="entry name" value="Znf_RING_CS"/>
</dbReference>
<accession>C1EAN4</accession>
<organism evidence="7 8">
    <name type="scientific">Micromonas commoda (strain RCC299 / NOUM17 / CCMP2709)</name>
    <name type="common">Picoplanktonic green alga</name>
    <dbReference type="NCBI Taxonomy" id="296587"/>
    <lineage>
        <taxon>Eukaryota</taxon>
        <taxon>Viridiplantae</taxon>
        <taxon>Chlorophyta</taxon>
        <taxon>Mamiellophyceae</taxon>
        <taxon>Mamiellales</taxon>
        <taxon>Mamiellaceae</taxon>
        <taxon>Micromonas</taxon>
    </lineage>
</organism>
<dbReference type="PANTHER" id="PTHR23041:SF78">
    <property type="entry name" value="E3 UBIQUITIN-PROTEIN LIGASE RNF4"/>
    <property type="match status" value="1"/>
</dbReference>
<feature type="region of interest" description="Disordered" evidence="5">
    <location>
        <begin position="19"/>
        <end position="147"/>
    </location>
</feature>
<evidence type="ECO:0000256" key="2">
    <source>
        <dbReference type="ARBA" id="ARBA00022771"/>
    </source>
</evidence>
<gene>
    <name evidence="7" type="ORF">MICPUN_60134</name>
</gene>
<proteinExistence type="predicted"/>
<dbReference type="STRING" id="296587.C1EAN4"/>
<dbReference type="InterPro" id="IPR001841">
    <property type="entry name" value="Znf_RING"/>
</dbReference>
<dbReference type="SUPFAM" id="SSF57850">
    <property type="entry name" value="RING/U-box"/>
    <property type="match status" value="1"/>
</dbReference>
<dbReference type="InterPro" id="IPR047134">
    <property type="entry name" value="RNF4"/>
</dbReference>
<reference evidence="7 8" key="1">
    <citation type="journal article" date="2009" name="Science">
        <title>Green evolution and dynamic adaptations revealed by genomes of the marine picoeukaryotes Micromonas.</title>
        <authorList>
            <person name="Worden A.Z."/>
            <person name="Lee J.H."/>
            <person name="Mock T."/>
            <person name="Rouze P."/>
            <person name="Simmons M.P."/>
            <person name="Aerts A.L."/>
            <person name="Allen A.E."/>
            <person name="Cuvelier M.L."/>
            <person name="Derelle E."/>
            <person name="Everett M.V."/>
            <person name="Foulon E."/>
            <person name="Grimwood J."/>
            <person name="Gundlach H."/>
            <person name="Henrissat B."/>
            <person name="Napoli C."/>
            <person name="McDonald S.M."/>
            <person name="Parker M.S."/>
            <person name="Rombauts S."/>
            <person name="Salamov A."/>
            <person name="Von Dassow P."/>
            <person name="Badger J.H."/>
            <person name="Coutinho P.M."/>
            <person name="Demir E."/>
            <person name="Dubchak I."/>
            <person name="Gentemann C."/>
            <person name="Eikrem W."/>
            <person name="Gready J.E."/>
            <person name="John U."/>
            <person name="Lanier W."/>
            <person name="Lindquist E.A."/>
            <person name="Lucas S."/>
            <person name="Mayer K.F."/>
            <person name="Moreau H."/>
            <person name="Not F."/>
            <person name="Otillar R."/>
            <person name="Panaud O."/>
            <person name="Pangilinan J."/>
            <person name="Paulsen I."/>
            <person name="Piegu B."/>
            <person name="Poliakov A."/>
            <person name="Robbens S."/>
            <person name="Schmutz J."/>
            <person name="Toulza E."/>
            <person name="Wyss T."/>
            <person name="Zelensky A."/>
            <person name="Zhou K."/>
            <person name="Armbrust E.V."/>
            <person name="Bhattacharya D."/>
            <person name="Goodenough U.W."/>
            <person name="Van de Peer Y."/>
            <person name="Grigoriev I.V."/>
        </authorList>
    </citation>
    <scope>NUCLEOTIDE SEQUENCE [LARGE SCALE GENOMIC DNA]</scope>
    <source>
        <strain evidence="8">RCC299 / NOUM17</strain>
    </source>
</reference>
<dbReference type="OrthoDB" id="6105938at2759"/>
<evidence type="ECO:0000313" key="8">
    <source>
        <dbReference type="Proteomes" id="UP000002009"/>
    </source>
</evidence>
<keyword evidence="2 4" id="KW-0863">Zinc-finger</keyword>
<feature type="compositionally biased region" description="Basic and acidic residues" evidence="5">
    <location>
        <begin position="88"/>
        <end position="107"/>
    </location>
</feature>
<feature type="compositionally biased region" description="Basic and acidic residues" evidence="5">
    <location>
        <begin position="120"/>
        <end position="134"/>
    </location>
</feature>
<dbReference type="GO" id="GO:0008270">
    <property type="term" value="F:zinc ion binding"/>
    <property type="evidence" value="ECO:0007669"/>
    <property type="project" value="UniProtKB-KW"/>
</dbReference>
<dbReference type="eggNOG" id="KOG0320">
    <property type="taxonomic scope" value="Eukaryota"/>
</dbReference>
<dbReference type="SMART" id="SM00184">
    <property type="entry name" value="RING"/>
    <property type="match status" value="1"/>
</dbReference>
<dbReference type="RefSeq" id="XP_002503632.1">
    <property type="nucleotide sequence ID" value="XM_002503586.1"/>
</dbReference>
<dbReference type="PROSITE" id="PS50089">
    <property type="entry name" value="ZF_RING_2"/>
    <property type="match status" value="1"/>
</dbReference>
<protein>
    <recommendedName>
        <fullName evidence="6">RING-type domain-containing protein</fullName>
    </recommendedName>
</protein>
<dbReference type="KEGG" id="mis:MICPUN_60134"/>
<dbReference type="GeneID" id="8245267"/>
<evidence type="ECO:0000259" key="6">
    <source>
        <dbReference type="PROSITE" id="PS50089"/>
    </source>
</evidence>
<dbReference type="EMBL" id="CP001328">
    <property type="protein sequence ID" value="ACO64890.1"/>
    <property type="molecule type" value="Genomic_DNA"/>
</dbReference>
<dbReference type="InterPro" id="IPR013083">
    <property type="entry name" value="Znf_RING/FYVE/PHD"/>
</dbReference>
<keyword evidence="3" id="KW-0862">Zinc</keyword>
<feature type="domain" description="RING-type" evidence="6">
    <location>
        <begin position="153"/>
        <end position="194"/>
    </location>
</feature>
<name>C1EAN4_MICCC</name>
<evidence type="ECO:0000256" key="4">
    <source>
        <dbReference type="PROSITE-ProRule" id="PRU00175"/>
    </source>
</evidence>
<keyword evidence="1" id="KW-0479">Metal-binding</keyword>
<dbReference type="Proteomes" id="UP000002009">
    <property type="component" value="Chromosome 7"/>
</dbReference>
<evidence type="ECO:0000256" key="3">
    <source>
        <dbReference type="ARBA" id="ARBA00022833"/>
    </source>
</evidence>
<evidence type="ECO:0000256" key="5">
    <source>
        <dbReference type="SAM" id="MobiDB-lite"/>
    </source>
</evidence>
<dbReference type="Gene3D" id="3.30.40.10">
    <property type="entry name" value="Zinc/RING finger domain, C3HC4 (zinc finger)"/>
    <property type="match status" value="1"/>
</dbReference>
<dbReference type="PROSITE" id="PS00518">
    <property type="entry name" value="ZF_RING_1"/>
    <property type="match status" value="1"/>
</dbReference>
<feature type="compositionally biased region" description="Acidic residues" evidence="5">
    <location>
        <begin position="78"/>
        <end position="87"/>
    </location>
</feature>
<dbReference type="InParanoid" id="C1EAN4"/>
<dbReference type="PANTHER" id="PTHR23041">
    <property type="entry name" value="RING FINGER DOMAIN-CONTAINING"/>
    <property type="match status" value="1"/>
</dbReference>
<dbReference type="AlphaFoldDB" id="C1EAN4"/>